<evidence type="ECO:0000256" key="4">
    <source>
        <dbReference type="ARBA" id="ARBA00032089"/>
    </source>
</evidence>
<sequence length="305" mass="33696">MAKGDDQVSAMWRTIRRILITGISVLLLALFLLWRIDNPRVENIRIAILDRVVPNVEWSLNPITYLNRMIGDYQTMEEVYAQNRELRRELQRMKGWREAALQLEEKNARLRALNNVRLSPRLRFVAGEVIADSGSPFRQSGLLNIGRIDGVKDGWAVVDGLGLVGRISGVGESTSRVILLTDINARVPAIMPESGQRALVSGDNTNAPLLEFVEDTETVRPGDRVMTSGDGGLFPADILIGTVAAGPDGRLRVRLAADYRRLEFIRVLREAPTEEIVGPGALITPPQPADALESIEESNAGEQTQ</sequence>
<comment type="similarity">
    <text evidence="1">Belongs to the MreC family.</text>
</comment>
<dbReference type="PANTHER" id="PTHR34138:SF1">
    <property type="entry name" value="CELL SHAPE-DETERMINING PROTEIN MREC"/>
    <property type="match status" value="1"/>
</dbReference>
<keyword evidence="3" id="KW-0133">Cell shape</keyword>
<evidence type="ECO:0000259" key="8">
    <source>
        <dbReference type="Pfam" id="PF04085"/>
    </source>
</evidence>
<keyword evidence="10" id="KW-1185">Reference proteome</keyword>
<dbReference type="NCBIfam" id="TIGR00219">
    <property type="entry name" value="mreC"/>
    <property type="match status" value="1"/>
</dbReference>
<evidence type="ECO:0000256" key="5">
    <source>
        <dbReference type="SAM" id="Coils"/>
    </source>
</evidence>
<evidence type="ECO:0000313" key="10">
    <source>
        <dbReference type="Proteomes" id="UP000464495"/>
    </source>
</evidence>
<evidence type="ECO:0000256" key="7">
    <source>
        <dbReference type="SAM" id="Phobius"/>
    </source>
</evidence>
<evidence type="ECO:0000256" key="3">
    <source>
        <dbReference type="ARBA" id="ARBA00022960"/>
    </source>
</evidence>
<feature type="region of interest" description="Disordered" evidence="6">
    <location>
        <begin position="278"/>
        <end position="305"/>
    </location>
</feature>
<keyword evidence="7" id="KW-0812">Transmembrane</keyword>
<proteinExistence type="inferred from homology"/>
<dbReference type="Pfam" id="PF04085">
    <property type="entry name" value="MreC"/>
    <property type="match status" value="1"/>
</dbReference>
<dbReference type="Proteomes" id="UP000464495">
    <property type="component" value="Chromosome"/>
</dbReference>
<keyword evidence="7" id="KW-1133">Transmembrane helix</keyword>
<name>A0A6P1SYE8_9RHOB</name>
<dbReference type="InterPro" id="IPR007221">
    <property type="entry name" value="MreC"/>
</dbReference>
<dbReference type="Gene3D" id="2.40.10.350">
    <property type="entry name" value="Rod shape-determining protein MreC, domain 2"/>
    <property type="match status" value="1"/>
</dbReference>
<dbReference type="EMBL" id="CP046620">
    <property type="protein sequence ID" value="QHQ35498.1"/>
    <property type="molecule type" value="Genomic_DNA"/>
</dbReference>
<dbReference type="GO" id="GO:0008360">
    <property type="term" value="P:regulation of cell shape"/>
    <property type="evidence" value="ECO:0007669"/>
    <property type="project" value="UniProtKB-KW"/>
</dbReference>
<accession>A0A6P1SYE8</accession>
<evidence type="ECO:0000256" key="6">
    <source>
        <dbReference type="SAM" id="MobiDB-lite"/>
    </source>
</evidence>
<feature type="transmembrane region" description="Helical" evidence="7">
    <location>
        <begin position="18"/>
        <end position="36"/>
    </location>
</feature>
<dbReference type="InterPro" id="IPR042177">
    <property type="entry name" value="Cell/Rod_1"/>
</dbReference>
<dbReference type="InterPro" id="IPR042175">
    <property type="entry name" value="Cell/Rod_MreC_2"/>
</dbReference>
<reference evidence="9 10" key="1">
    <citation type="submission" date="2019-12" db="EMBL/GenBank/DDBJ databases">
        <title>Complete genome sequence of Algicella marina strain 9Alg 56(T) isolated from the red alga Tichocarpus crinitus.</title>
        <authorList>
            <person name="Kim S.-G."/>
            <person name="Nedashkovskaya O.I."/>
        </authorList>
    </citation>
    <scope>NUCLEOTIDE SEQUENCE [LARGE SCALE GENOMIC DNA]</scope>
    <source>
        <strain evidence="9 10">9Alg 56</strain>
    </source>
</reference>
<keyword evidence="7" id="KW-0472">Membrane</keyword>
<dbReference type="KEGG" id="amaq:GO499_10000"/>
<dbReference type="AlphaFoldDB" id="A0A6P1SYE8"/>
<feature type="coiled-coil region" evidence="5">
    <location>
        <begin position="86"/>
        <end position="113"/>
    </location>
</feature>
<evidence type="ECO:0000313" key="9">
    <source>
        <dbReference type="EMBL" id="QHQ35498.1"/>
    </source>
</evidence>
<dbReference type="InterPro" id="IPR055342">
    <property type="entry name" value="MreC_beta-barrel_core"/>
</dbReference>
<dbReference type="PANTHER" id="PTHR34138">
    <property type="entry name" value="CELL SHAPE-DETERMINING PROTEIN MREC"/>
    <property type="match status" value="1"/>
</dbReference>
<dbReference type="RefSeq" id="WP_161862058.1">
    <property type="nucleotide sequence ID" value="NZ_CP046620.1"/>
</dbReference>
<feature type="domain" description="Rod shape-determining protein MreC beta-barrel core" evidence="8">
    <location>
        <begin position="129"/>
        <end position="268"/>
    </location>
</feature>
<evidence type="ECO:0000256" key="1">
    <source>
        <dbReference type="ARBA" id="ARBA00009369"/>
    </source>
</evidence>
<keyword evidence="5" id="KW-0175">Coiled coil</keyword>
<gene>
    <name evidence="9" type="primary">mreC</name>
    <name evidence="9" type="ORF">GO499_10000</name>
</gene>
<evidence type="ECO:0000256" key="2">
    <source>
        <dbReference type="ARBA" id="ARBA00013855"/>
    </source>
</evidence>
<organism evidence="9 10">
    <name type="scientific">Algicella marina</name>
    <dbReference type="NCBI Taxonomy" id="2683284"/>
    <lineage>
        <taxon>Bacteria</taxon>
        <taxon>Pseudomonadati</taxon>
        <taxon>Pseudomonadota</taxon>
        <taxon>Alphaproteobacteria</taxon>
        <taxon>Rhodobacterales</taxon>
        <taxon>Paracoccaceae</taxon>
        <taxon>Algicella</taxon>
    </lineage>
</organism>
<dbReference type="Gene3D" id="2.40.10.340">
    <property type="entry name" value="Rod shape-determining protein MreC, domain 1"/>
    <property type="match status" value="1"/>
</dbReference>
<protein>
    <recommendedName>
        <fullName evidence="2">Cell shape-determining protein MreC</fullName>
    </recommendedName>
    <alternativeName>
        <fullName evidence="4">Cell shape protein MreC</fullName>
    </alternativeName>
</protein>
<dbReference type="GO" id="GO:0005886">
    <property type="term" value="C:plasma membrane"/>
    <property type="evidence" value="ECO:0007669"/>
    <property type="project" value="TreeGrafter"/>
</dbReference>